<evidence type="ECO:0000256" key="1">
    <source>
        <dbReference type="SAM" id="MobiDB-lite"/>
    </source>
</evidence>
<sequence>MTRVGSHSAWCCSRPGLGGPDLMHSLLGRQTPPSSQATPGLQAPKYDERMIGRGLARSGVRNADELKRGRIQWNGAGELEYMRLPALSDGRLRPRVVHTSLRLDKLRVEHLPSIPPHGTAASVDYGLLRVDNTTMRL</sequence>
<reference evidence="2 3" key="1">
    <citation type="journal article" date="2016" name="Front. Microbiol.">
        <title>Genome and transcriptome sequences reveal the specific parasitism of the nematophagous Purpureocillium lilacinum 36-1.</title>
        <authorList>
            <person name="Xie J."/>
            <person name="Li S."/>
            <person name="Mo C."/>
            <person name="Xiao X."/>
            <person name="Peng D."/>
            <person name="Wang G."/>
            <person name="Xiao Y."/>
        </authorList>
    </citation>
    <scope>NUCLEOTIDE SEQUENCE [LARGE SCALE GENOMIC DNA]</scope>
    <source>
        <strain evidence="2 3">36-1</strain>
    </source>
</reference>
<evidence type="ECO:0000313" key="2">
    <source>
        <dbReference type="EMBL" id="PWI72799.1"/>
    </source>
</evidence>
<proteinExistence type="predicted"/>
<name>A0A2U3EE62_PURLI</name>
<evidence type="ECO:0000313" key="3">
    <source>
        <dbReference type="Proteomes" id="UP000245956"/>
    </source>
</evidence>
<organism evidence="2 3">
    <name type="scientific">Purpureocillium lilacinum</name>
    <name type="common">Paecilomyces lilacinus</name>
    <dbReference type="NCBI Taxonomy" id="33203"/>
    <lineage>
        <taxon>Eukaryota</taxon>
        <taxon>Fungi</taxon>
        <taxon>Dikarya</taxon>
        <taxon>Ascomycota</taxon>
        <taxon>Pezizomycotina</taxon>
        <taxon>Sordariomycetes</taxon>
        <taxon>Hypocreomycetidae</taxon>
        <taxon>Hypocreales</taxon>
        <taxon>Ophiocordycipitaceae</taxon>
        <taxon>Purpureocillium</taxon>
    </lineage>
</organism>
<feature type="region of interest" description="Disordered" evidence="1">
    <location>
        <begin position="22"/>
        <end position="42"/>
    </location>
</feature>
<dbReference type="EMBL" id="LCWV01000005">
    <property type="protein sequence ID" value="PWI72799.1"/>
    <property type="molecule type" value="Genomic_DNA"/>
</dbReference>
<comment type="caution">
    <text evidence="2">The sequence shown here is derived from an EMBL/GenBank/DDBJ whole genome shotgun (WGS) entry which is preliminary data.</text>
</comment>
<gene>
    <name evidence="2" type="ORF">PCL_09814</name>
</gene>
<protein>
    <submittedName>
        <fullName evidence="2">Uncharacterized protein</fullName>
    </submittedName>
</protein>
<dbReference type="AlphaFoldDB" id="A0A2U3EE62"/>
<accession>A0A2U3EE62</accession>
<dbReference type="Proteomes" id="UP000245956">
    <property type="component" value="Unassembled WGS sequence"/>
</dbReference>